<dbReference type="InterPro" id="IPR028241">
    <property type="entry name" value="RAVE2/Rogdi"/>
</dbReference>
<organism evidence="3 4">
    <name type="scientific">Clavelina lepadiformis</name>
    <name type="common">Light-bulb sea squirt</name>
    <name type="synonym">Ascidia lepadiformis</name>
    <dbReference type="NCBI Taxonomy" id="159417"/>
    <lineage>
        <taxon>Eukaryota</taxon>
        <taxon>Metazoa</taxon>
        <taxon>Chordata</taxon>
        <taxon>Tunicata</taxon>
        <taxon>Ascidiacea</taxon>
        <taxon>Aplousobranchia</taxon>
        <taxon>Clavelinidae</taxon>
        <taxon>Clavelina</taxon>
    </lineage>
</organism>
<evidence type="ECO:0000256" key="1">
    <source>
        <dbReference type="ARBA" id="ARBA00005535"/>
    </source>
</evidence>
<comment type="caution">
    <text evidence="3">The sequence shown here is derived from an EMBL/GenBank/DDBJ whole genome shotgun (WGS) entry which is preliminary data.</text>
</comment>
<gene>
    <name evidence="3" type="ORF">CVLEPA_LOCUS27315</name>
</gene>
<keyword evidence="4" id="KW-1185">Reference proteome</keyword>
<dbReference type="Proteomes" id="UP001642483">
    <property type="component" value="Unassembled WGS sequence"/>
</dbReference>
<dbReference type="PANTHER" id="PTHR13618:SF1">
    <property type="entry name" value="PROTEIN ROGDI HOMOLOG"/>
    <property type="match status" value="1"/>
</dbReference>
<evidence type="ECO:0000313" key="3">
    <source>
        <dbReference type="EMBL" id="CAK8694040.1"/>
    </source>
</evidence>
<reference evidence="3 4" key="1">
    <citation type="submission" date="2024-02" db="EMBL/GenBank/DDBJ databases">
        <authorList>
            <person name="Daric V."/>
            <person name="Darras S."/>
        </authorList>
    </citation>
    <scope>NUCLEOTIDE SEQUENCE [LARGE SCALE GENOMIC DNA]</scope>
</reference>
<dbReference type="PANTHER" id="PTHR13618">
    <property type="entry name" value="LEUCINE ZIPPER CONTAINING TRANSCRIPTION FACTOR LZF1"/>
    <property type="match status" value="1"/>
</dbReference>
<sequence length="284" mass="31792">MGRKNNDGRQEQELLWLLKHEVPVVMFYLDNLINTCLKFALNKASNKFKLSCTSSTSTVEALRGNALLHQDTLCSMEMFIKPNKTVATIKASFRSDKQWKLQQIQDSYNHIREVSRVLETMKHCHAPCTPDAVVSTLDSIIKHLTRCQSRLMLPCQLSLSSLIGSGFTKMFAPPLPGDTLMNSYVIEDRLVVTHYTVQQAHLNASLNANKGGKLNHNPVAGRALFHDVGSIMEYSGARYEVSTANKAECVIPVLTNLLQTASSALVQCQSLKDKFMKLSWPLYC</sequence>
<protein>
    <recommendedName>
        <fullName evidence="2">Protein rogdi homolog</fullName>
    </recommendedName>
</protein>
<accession>A0ABP0GQM0</accession>
<evidence type="ECO:0000313" key="4">
    <source>
        <dbReference type="Proteomes" id="UP001642483"/>
    </source>
</evidence>
<dbReference type="EMBL" id="CAWYQH010000141">
    <property type="protein sequence ID" value="CAK8694040.1"/>
    <property type="molecule type" value="Genomic_DNA"/>
</dbReference>
<dbReference type="Pfam" id="PF10259">
    <property type="entry name" value="Rogdi_lz"/>
    <property type="match status" value="1"/>
</dbReference>
<proteinExistence type="inferred from homology"/>
<evidence type="ECO:0000256" key="2">
    <source>
        <dbReference type="ARBA" id="ARBA00022046"/>
    </source>
</evidence>
<comment type="similarity">
    <text evidence="1">Belongs to the rogdi family.</text>
</comment>
<name>A0ABP0GQM0_CLALP</name>